<organism evidence="3 4">
    <name type="scientific">Megasphaera cerevisiae DSM 20462</name>
    <dbReference type="NCBI Taxonomy" id="1122219"/>
    <lineage>
        <taxon>Bacteria</taxon>
        <taxon>Bacillati</taxon>
        <taxon>Bacillota</taxon>
        <taxon>Negativicutes</taxon>
        <taxon>Veillonellales</taxon>
        <taxon>Veillonellaceae</taxon>
        <taxon>Megasphaera</taxon>
    </lineage>
</organism>
<keyword evidence="2" id="KW-0472">Membrane</keyword>
<keyword evidence="2" id="KW-0812">Transmembrane</keyword>
<dbReference type="InParanoid" id="A0A0J6WZ97"/>
<gene>
    <name evidence="3" type="ORF">AB840_04005</name>
</gene>
<dbReference type="PATRIC" id="fig|1122219.3.peg.3103"/>
<keyword evidence="2" id="KW-1133">Transmembrane helix</keyword>
<reference evidence="3 4" key="1">
    <citation type="submission" date="2015-06" db="EMBL/GenBank/DDBJ databases">
        <title>Draft genome sequence of beer spoilage bacterium Megasphaera cerevisiae type strain 20462.</title>
        <authorList>
            <person name="Kutumbaka K."/>
            <person name="Pasmowitz J."/>
            <person name="Mategko J."/>
            <person name="Reyes D."/>
            <person name="Friedrich A."/>
            <person name="Han S."/>
            <person name="Martens-Habbena W."/>
            <person name="Neal-McKinney J."/>
            <person name="Janagama H.K."/>
            <person name="Nadala C."/>
            <person name="Samadpour M."/>
        </authorList>
    </citation>
    <scope>NUCLEOTIDE SEQUENCE [LARGE SCALE GENOMIC DNA]</scope>
    <source>
        <strain evidence="3 4">DSM 20462</strain>
    </source>
</reference>
<dbReference type="EMBL" id="LEKT01000008">
    <property type="protein sequence ID" value="KMO87202.1"/>
    <property type="molecule type" value="Genomic_DNA"/>
</dbReference>
<keyword evidence="4" id="KW-1185">Reference proteome</keyword>
<feature type="region of interest" description="Disordered" evidence="1">
    <location>
        <begin position="67"/>
        <end position="102"/>
    </location>
</feature>
<proteinExistence type="predicted"/>
<evidence type="ECO:0000313" key="4">
    <source>
        <dbReference type="Proteomes" id="UP000036503"/>
    </source>
</evidence>
<dbReference type="RefSeq" id="WP_048513545.1">
    <property type="nucleotide sequence ID" value="NZ_FUXD01000008.1"/>
</dbReference>
<evidence type="ECO:0000313" key="3">
    <source>
        <dbReference type="EMBL" id="KMO87202.1"/>
    </source>
</evidence>
<comment type="caution">
    <text evidence="3">The sequence shown here is derived from an EMBL/GenBank/DDBJ whole genome shotgun (WGS) entry which is preliminary data.</text>
</comment>
<dbReference type="AlphaFoldDB" id="A0A0J6WZ97"/>
<evidence type="ECO:0000256" key="1">
    <source>
        <dbReference type="SAM" id="MobiDB-lite"/>
    </source>
</evidence>
<feature type="transmembrane region" description="Helical" evidence="2">
    <location>
        <begin position="6"/>
        <end position="27"/>
    </location>
</feature>
<evidence type="ECO:0000256" key="2">
    <source>
        <dbReference type="SAM" id="Phobius"/>
    </source>
</evidence>
<name>A0A0J6WZ97_9FIRM</name>
<dbReference type="OrthoDB" id="1669102at2"/>
<dbReference type="Proteomes" id="UP000036503">
    <property type="component" value="Unassembled WGS sequence"/>
</dbReference>
<feature type="compositionally biased region" description="Basic and acidic residues" evidence="1">
    <location>
        <begin position="74"/>
        <end position="95"/>
    </location>
</feature>
<sequence length="228" mass="25749">MFVVFGLLFFASIIALIIGLINPHLIIRWGPEDKRTRKRIMLVGPIIIIILFICTLIFTPTMTAEQKSASQQKRQQETKQEELITDENKKQESDNKSSSICPNVGIGDDVNIFSEKFGNPKEGAFKQYKNGTILVIDDGKRAINITIQNLQYSASPNLKSIEDFLPKDKKIIKEYEDESQGYLRFITLGESESLKEAVPKSEGKFVVITKPSKNENKNTIIISIGERP</sequence>
<feature type="transmembrane region" description="Helical" evidence="2">
    <location>
        <begin position="39"/>
        <end position="58"/>
    </location>
</feature>
<accession>A0A0J6WZ97</accession>
<protein>
    <submittedName>
        <fullName evidence="3">Uncharacterized protein</fullName>
    </submittedName>
</protein>